<dbReference type="InterPro" id="IPR014720">
    <property type="entry name" value="dsRBD_dom"/>
</dbReference>
<dbReference type="SUPFAM" id="SSF54768">
    <property type="entry name" value="dsRNA-binding domain-like"/>
    <property type="match status" value="1"/>
</dbReference>
<evidence type="ECO:0000313" key="6">
    <source>
        <dbReference type="Proteomes" id="UP000460718"/>
    </source>
</evidence>
<dbReference type="Proteomes" id="UP000460718">
    <property type="component" value="Unassembled WGS sequence"/>
</dbReference>
<gene>
    <name evidence="5" type="ORF">PF011_g5281</name>
</gene>
<dbReference type="InterPro" id="IPR050754">
    <property type="entry name" value="FKBP4/5/8-like"/>
</dbReference>
<feature type="region of interest" description="Disordered" evidence="3">
    <location>
        <begin position="434"/>
        <end position="461"/>
    </location>
</feature>
<organism evidence="5 6">
    <name type="scientific">Phytophthora fragariae</name>
    <dbReference type="NCBI Taxonomy" id="53985"/>
    <lineage>
        <taxon>Eukaryota</taxon>
        <taxon>Sar</taxon>
        <taxon>Stramenopiles</taxon>
        <taxon>Oomycota</taxon>
        <taxon>Peronosporomycetes</taxon>
        <taxon>Peronosporales</taxon>
        <taxon>Peronosporaceae</taxon>
        <taxon>Phytophthora</taxon>
    </lineage>
</organism>
<accession>A0A6A3LWT3</accession>
<keyword evidence="1" id="KW-0694">RNA-binding</keyword>
<name>A0A6A3LWT3_9STRA</name>
<dbReference type="SMART" id="SM00358">
    <property type="entry name" value="DSRM"/>
    <property type="match status" value="1"/>
</dbReference>
<feature type="coiled-coil region" evidence="2">
    <location>
        <begin position="260"/>
        <end position="287"/>
    </location>
</feature>
<dbReference type="InterPro" id="IPR011990">
    <property type="entry name" value="TPR-like_helical_dom_sf"/>
</dbReference>
<reference evidence="5 6" key="1">
    <citation type="submission" date="2018-09" db="EMBL/GenBank/DDBJ databases">
        <title>Genomic investigation of the strawberry pathogen Phytophthora fragariae indicates pathogenicity is determined by transcriptional variation in three key races.</title>
        <authorList>
            <person name="Adams T.M."/>
            <person name="Armitage A.D."/>
            <person name="Sobczyk M.K."/>
            <person name="Bates H.J."/>
            <person name="Dunwell J.M."/>
            <person name="Nellist C.F."/>
            <person name="Harrison R.J."/>
        </authorList>
    </citation>
    <scope>NUCLEOTIDE SEQUENCE [LARGE SCALE GENOMIC DNA]</scope>
    <source>
        <strain evidence="5 6">SCRP245</strain>
    </source>
</reference>
<keyword evidence="2" id="KW-0175">Coiled coil</keyword>
<dbReference type="Gene3D" id="3.30.160.20">
    <property type="match status" value="1"/>
</dbReference>
<protein>
    <recommendedName>
        <fullName evidence="4">DRBM domain-containing protein</fullName>
    </recommendedName>
</protein>
<feature type="compositionally biased region" description="Low complexity" evidence="3">
    <location>
        <begin position="440"/>
        <end position="459"/>
    </location>
</feature>
<dbReference type="PANTHER" id="PTHR46512">
    <property type="entry name" value="PEPTIDYLPROLYL ISOMERASE"/>
    <property type="match status" value="1"/>
</dbReference>
<comment type="caution">
    <text evidence="5">The sequence shown here is derived from an EMBL/GenBank/DDBJ whole genome shotgun (WGS) entry which is preliminary data.</text>
</comment>
<dbReference type="SUPFAM" id="SSF48452">
    <property type="entry name" value="TPR-like"/>
    <property type="match status" value="1"/>
</dbReference>
<sequence>MATVPHFRRSVSKLTPLTRMSAVTMEELAHLRTVLGASDKQTRRFLQPLLPLRGVQELLLTFVRDTSRSFEDWVWDPQVRQTLLRMRDAEPQMHAQGENLDQWYARVAEEQLSAMALQNPDDDTPPEFLQEADAAQSDGKQKFKEKNYYAARNAFQRSIEAVFKHQQSEYYGSTVPPAEWDDLVMQERYVTLCNNVAICGIKMKDLSLINEYAGKALAVEQSSSKALYAMAKLRLLEHRYMEAQEVLDAALKFHPDKSQYLNLRKEIEAAERKQALEQAELSEIRAKQVRAAIAVAVKSPAAPLAMTTEERAEQYKQEMQQRVDATPLPTREDDTFAAARMNVYFMKIKQRMMVDIQPLHNADMGEESLFECTIVNGATGELLASGVRGVSKKVVKNEACKIAIEKLWQDKQAAGKLAPEDLAYLERFERAKASGQPLTSEPAAPAAPQKAPDSSPQSSTRLSWLERQLQPLPLLNQLTQRGTLQARFDIEDVSPNKEVTEFKCTGFLNGEKIAVTNAISKKKARAEVAKQVLAAAFEKNLVIVYDGPANDESEGGAKEQEEGEQTPAHGG</sequence>
<dbReference type="AlphaFoldDB" id="A0A6A3LWT3"/>
<feature type="domain" description="DRBM" evidence="4">
    <location>
        <begin position="470"/>
        <end position="538"/>
    </location>
</feature>
<evidence type="ECO:0000256" key="3">
    <source>
        <dbReference type="SAM" id="MobiDB-lite"/>
    </source>
</evidence>
<dbReference type="EMBL" id="QXFW01000203">
    <property type="protein sequence ID" value="KAE9020724.1"/>
    <property type="molecule type" value="Genomic_DNA"/>
</dbReference>
<dbReference type="PROSITE" id="PS50137">
    <property type="entry name" value="DS_RBD"/>
    <property type="match status" value="1"/>
</dbReference>
<evidence type="ECO:0000259" key="4">
    <source>
        <dbReference type="PROSITE" id="PS50137"/>
    </source>
</evidence>
<dbReference type="Gene3D" id="1.25.40.10">
    <property type="entry name" value="Tetratricopeptide repeat domain"/>
    <property type="match status" value="1"/>
</dbReference>
<evidence type="ECO:0000256" key="2">
    <source>
        <dbReference type="SAM" id="Coils"/>
    </source>
</evidence>
<proteinExistence type="predicted"/>
<evidence type="ECO:0000313" key="5">
    <source>
        <dbReference type="EMBL" id="KAE9020724.1"/>
    </source>
</evidence>
<evidence type="ECO:0000256" key="1">
    <source>
        <dbReference type="PROSITE-ProRule" id="PRU00266"/>
    </source>
</evidence>
<dbReference type="GO" id="GO:0003723">
    <property type="term" value="F:RNA binding"/>
    <property type="evidence" value="ECO:0007669"/>
    <property type="project" value="UniProtKB-UniRule"/>
</dbReference>
<feature type="region of interest" description="Disordered" evidence="3">
    <location>
        <begin position="547"/>
        <end position="571"/>
    </location>
</feature>